<reference evidence="5 6" key="1">
    <citation type="journal article" date="2020" name="Nat. Food">
        <title>A phased Vanilla planifolia genome enables genetic improvement of flavour and production.</title>
        <authorList>
            <person name="Hasing T."/>
            <person name="Tang H."/>
            <person name="Brym M."/>
            <person name="Khazi F."/>
            <person name="Huang T."/>
            <person name="Chambers A.H."/>
        </authorList>
    </citation>
    <scope>NUCLEOTIDE SEQUENCE [LARGE SCALE GENOMIC DNA]</scope>
    <source>
        <tissue evidence="5">Leaf</tissue>
    </source>
</reference>
<dbReference type="Gene3D" id="3.40.50.300">
    <property type="entry name" value="P-loop containing nucleotide triphosphate hydrolases"/>
    <property type="match status" value="1"/>
</dbReference>
<evidence type="ECO:0000313" key="6">
    <source>
        <dbReference type="Proteomes" id="UP000636800"/>
    </source>
</evidence>
<sequence>MLQHQVAASFSGQAFLFFPSPFEDFEVETQFLFPMPSFSSLSYLVLRRRFFPAAVPSPPVLPRVQSSAAVLFLSSPFSSAARSILKGRDIPSSYNPILDLSDHRRLLPGQAIGLVAAAHANFMRVIVDSAGGAPETPTLFGSDPRVGTELLCVVRALLKKMGRRVLVGDRVLVGSIAWHDRKGVIEDLFKRSSVIIDPTVANVDLLLLLFSLERPKPEPFMLTRFLVEAESSGIPFTLALNKAELVSDQTINSWDVRLRAWGYKPMFCSVESRSGLSALLDIMKGLTTVVVGPTGVGKSSLINCLRSKHISEDDQLFDLAGEVAATRKLWFGDQQVGLISSKSGRGKHTTQHVSLLPLSGGGFVADTPGCNQPSLLKVTKKTLAAYFPEISQILDANEPITCSFGDCLHLGEPGCVVNLEWERYPYYFQLLDEIKVREEFQLRTVGTKREVDVRYKAGEMGTKEVEPRLEPKRHRRVSRRRLNQSILDQDHDNLDNLNVLDLLVDRKRANLGHT</sequence>
<dbReference type="CDD" id="cd01854">
    <property type="entry name" value="YjeQ_EngC"/>
    <property type="match status" value="1"/>
</dbReference>
<evidence type="ECO:0000256" key="1">
    <source>
        <dbReference type="ARBA" id="ARBA00022741"/>
    </source>
</evidence>
<proteinExistence type="inferred from homology"/>
<dbReference type="EMBL" id="JADCNL010000013">
    <property type="protein sequence ID" value="KAG0454947.1"/>
    <property type="molecule type" value="Genomic_DNA"/>
</dbReference>
<dbReference type="PROSITE" id="PS50936">
    <property type="entry name" value="ENGC_GTPASE"/>
    <property type="match status" value="1"/>
</dbReference>
<dbReference type="InterPro" id="IPR012340">
    <property type="entry name" value="NA-bd_OB-fold"/>
</dbReference>
<dbReference type="InterPro" id="IPR027417">
    <property type="entry name" value="P-loop_NTPase"/>
</dbReference>
<keyword evidence="1" id="KW-0547">Nucleotide-binding</keyword>
<dbReference type="InterPro" id="IPR004881">
    <property type="entry name" value="Ribosome_biogen_GTPase_RsgA"/>
</dbReference>
<dbReference type="PANTHER" id="PTHR32120">
    <property type="entry name" value="SMALL RIBOSOMAL SUBUNIT BIOGENESIS GTPASE RSGA"/>
    <property type="match status" value="1"/>
</dbReference>
<evidence type="ECO:0000259" key="4">
    <source>
        <dbReference type="PROSITE" id="PS51721"/>
    </source>
</evidence>
<organism evidence="5 6">
    <name type="scientific">Vanilla planifolia</name>
    <name type="common">Vanilla</name>
    <dbReference type="NCBI Taxonomy" id="51239"/>
    <lineage>
        <taxon>Eukaryota</taxon>
        <taxon>Viridiplantae</taxon>
        <taxon>Streptophyta</taxon>
        <taxon>Embryophyta</taxon>
        <taxon>Tracheophyta</taxon>
        <taxon>Spermatophyta</taxon>
        <taxon>Magnoliopsida</taxon>
        <taxon>Liliopsida</taxon>
        <taxon>Asparagales</taxon>
        <taxon>Orchidaceae</taxon>
        <taxon>Vanilloideae</taxon>
        <taxon>Vanilleae</taxon>
        <taxon>Vanilla</taxon>
    </lineage>
</organism>
<dbReference type="GO" id="GO:0003924">
    <property type="term" value="F:GTPase activity"/>
    <property type="evidence" value="ECO:0007669"/>
    <property type="project" value="InterPro"/>
</dbReference>
<evidence type="ECO:0000256" key="2">
    <source>
        <dbReference type="ARBA" id="ARBA00023134"/>
    </source>
</evidence>
<dbReference type="Gene3D" id="2.40.50.140">
    <property type="entry name" value="Nucleic acid-binding proteins"/>
    <property type="match status" value="1"/>
</dbReference>
<dbReference type="PROSITE" id="PS51721">
    <property type="entry name" value="G_CP"/>
    <property type="match status" value="1"/>
</dbReference>
<dbReference type="Proteomes" id="UP000636800">
    <property type="component" value="Chromosome 13"/>
</dbReference>
<comment type="caution">
    <text evidence="5">The sequence shown here is derived from an EMBL/GenBank/DDBJ whole genome shotgun (WGS) entry which is preliminary data.</text>
</comment>
<dbReference type="SUPFAM" id="SSF52540">
    <property type="entry name" value="P-loop containing nucleoside triphosphate hydrolases"/>
    <property type="match status" value="1"/>
</dbReference>
<dbReference type="GO" id="GO:0005525">
    <property type="term" value="F:GTP binding"/>
    <property type="evidence" value="ECO:0007669"/>
    <property type="project" value="UniProtKB-KW"/>
</dbReference>
<accession>A0A835PRN7</accession>
<evidence type="ECO:0000313" key="5">
    <source>
        <dbReference type="EMBL" id="KAG0454947.1"/>
    </source>
</evidence>
<dbReference type="NCBIfam" id="TIGR00157">
    <property type="entry name" value="ribosome small subunit-dependent GTPase A"/>
    <property type="match status" value="1"/>
</dbReference>
<dbReference type="InterPro" id="IPR010914">
    <property type="entry name" value="RsgA_GTPase_dom"/>
</dbReference>
<keyword evidence="2" id="KW-0342">GTP-binding</keyword>
<keyword evidence="6" id="KW-1185">Reference proteome</keyword>
<dbReference type="HAMAP" id="MF_01820">
    <property type="entry name" value="GTPase_RsgA"/>
    <property type="match status" value="1"/>
</dbReference>
<gene>
    <name evidence="5" type="ORF">HPP92_024239</name>
</gene>
<dbReference type="PANTHER" id="PTHR32120:SF11">
    <property type="entry name" value="SMALL RIBOSOMAL SUBUNIT BIOGENESIS GTPASE RSGA 1, MITOCHONDRIAL-RELATED"/>
    <property type="match status" value="1"/>
</dbReference>
<dbReference type="InterPro" id="IPR030378">
    <property type="entry name" value="G_CP_dom"/>
</dbReference>
<dbReference type="AlphaFoldDB" id="A0A835PRN7"/>
<evidence type="ECO:0000259" key="3">
    <source>
        <dbReference type="PROSITE" id="PS50936"/>
    </source>
</evidence>
<feature type="domain" description="EngC GTPase" evidence="3">
    <location>
        <begin position="201"/>
        <end position="371"/>
    </location>
</feature>
<protein>
    <submittedName>
        <fullName evidence="5">Uncharacterized protein</fullName>
    </submittedName>
</protein>
<feature type="domain" description="CP-type G" evidence="4">
    <location>
        <begin position="192"/>
        <end position="373"/>
    </location>
</feature>
<name>A0A835PRN7_VANPL</name>
<dbReference type="Pfam" id="PF03193">
    <property type="entry name" value="RsgA_GTPase"/>
    <property type="match status" value="1"/>
</dbReference>
<dbReference type="Gene3D" id="1.10.40.50">
    <property type="entry name" value="Probable gtpase engc, domain 3"/>
    <property type="match status" value="1"/>
</dbReference>
<dbReference type="SUPFAM" id="SSF50249">
    <property type="entry name" value="Nucleic acid-binding proteins"/>
    <property type="match status" value="1"/>
</dbReference>